<dbReference type="Proteomes" id="UP000824469">
    <property type="component" value="Unassembled WGS sequence"/>
</dbReference>
<dbReference type="EMBL" id="JAHRHJ020000007">
    <property type="protein sequence ID" value="KAH9308520.1"/>
    <property type="molecule type" value="Genomic_DNA"/>
</dbReference>
<evidence type="ECO:0000313" key="1">
    <source>
        <dbReference type="EMBL" id="KAH9308520.1"/>
    </source>
</evidence>
<sequence>MDGNLMEVVEVEVTMEDLEAEVTVVEEENSHEEPVIHVDPLIITEINALSILFYPT</sequence>
<organism evidence="1 2">
    <name type="scientific">Taxus chinensis</name>
    <name type="common">Chinese yew</name>
    <name type="synonym">Taxus wallichiana var. chinensis</name>
    <dbReference type="NCBI Taxonomy" id="29808"/>
    <lineage>
        <taxon>Eukaryota</taxon>
        <taxon>Viridiplantae</taxon>
        <taxon>Streptophyta</taxon>
        <taxon>Embryophyta</taxon>
        <taxon>Tracheophyta</taxon>
        <taxon>Spermatophyta</taxon>
        <taxon>Pinopsida</taxon>
        <taxon>Pinidae</taxon>
        <taxon>Conifers II</taxon>
        <taxon>Cupressales</taxon>
        <taxon>Taxaceae</taxon>
        <taxon>Taxus</taxon>
    </lineage>
</organism>
<reference evidence="1 2" key="1">
    <citation type="journal article" date="2021" name="Nat. Plants">
        <title>The Taxus genome provides insights into paclitaxel biosynthesis.</title>
        <authorList>
            <person name="Xiong X."/>
            <person name="Gou J."/>
            <person name="Liao Q."/>
            <person name="Li Y."/>
            <person name="Zhou Q."/>
            <person name="Bi G."/>
            <person name="Li C."/>
            <person name="Du R."/>
            <person name="Wang X."/>
            <person name="Sun T."/>
            <person name="Guo L."/>
            <person name="Liang H."/>
            <person name="Lu P."/>
            <person name="Wu Y."/>
            <person name="Zhang Z."/>
            <person name="Ro D.K."/>
            <person name="Shang Y."/>
            <person name="Huang S."/>
            <person name="Yan J."/>
        </authorList>
    </citation>
    <scope>NUCLEOTIDE SEQUENCE [LARGE SCALE GENOMIC DNA]</scope>
    <source>
        <strain evidence="1">Ta-2019</strain>
    </source>
</reference>
<keyword evidence="2" id="KW-1185">Reference proteome</keyword>
<gene>
    <name evidence="1" type="ORF">KI387_036431</name>
</gene>
<name>A0AA38FQT8_TAXCH</name>
<dbReference type="AlphaFoldDB" id="A0AA38FQT8"/>
<proteinExistence type="predicted"/>
<accession>A0AA38FQT8</accession>
<protein>
    <submittedName>
        <fullName evidence="1">Uncharacterized protein</fullName>
    </submittedName>
</protein>
<evidence type="ECO:0000313" key="2">
    <source>
        <dbReference type="Proteomes" id="UP000824469"/>
    </source>
</evidence>
<comment type="caution">
    <text evidence="1">The sequence shown here is derived from an EMBL/GenBank/DDBJ whole genome shotgun (WGS) entry which is preliminary data.</text>
</comment>
<feature type="non-terminal residue" evidence="1">
    <location>
        <position position="56"/>
    </location>
</feature>